<feature type="transmembrane region" description="Helical" evidence="1">
    <location>
        <begin position="37"/>
        <end position="56"/>
    </location>
</feature>
<keyword evidence="2" id="KW-0732">Signal</keyword>
<dbReference type="EMBL" id="JACJIA010000011">
    <property type="protein sequence ID" value="MBA8955424.1"/>
    <property type="molecule type" value="Genomic_DNA"/>
</dbReference>
<proteinExistence type="predicted"/>
<keyword evidence="1" id="KW-1133">Transmembrane helix</keyword>
<dbReference type="Proteomes" id="UP000572680">
    <property type="component" value="Unassembled WGS sequence"/>
</dbReference>
<evidence type="ECO:0000313" key="3">
    <source>
        <dbReference type="EMBL" id="MBA8955424.1"/>
    </source>
</evidence>
<keyword evidence="1" id="KW-0472">Membrane</keyword>
<organism evidence="3 4">
    <name type="scientific">Actinomadura namibiensis</name>
    <dbReference type="NCBI Taxonomy" id="182080"/>
    <lineage>
        <taxon>Bacteria</taxon>
        <taxon>Bacillati</taxon>
        <taxon>Actinomycetota</taxon>
        <taxon>Actinomycetes</taxon>
        <taxon>Streptosporangiales</taxon>
        <taxon>Thermomonosporaceae</taxon>
        <taxon>Actinomadura</taxon>
    </lineage>
</organism>
<keyword evidence="1" id="KW-0812">Transmembrane</keyword>
<feature type="signal peptide" evidence="2">
    <location>
        <begin position="1"/>
        <end position="21"/>
    </location>
</feature>
<dbReference type="RefSeq" id="WP_182847401.1">
    <property type="nucleotide sequence ID" value="NZ_JACJIA010000011.1"/>
</dbReference>
<accession>A0A7W3QQ74</accession>
<evidence type="ECO:0000313" key="4">
    <source>
        <dbReference type="Proteomes" id="UP000572680"/>
    </source>
</evidence>
<reference evidence="3 4" key="1">
    <citation type="submission" date="2020-08" db="EMBL/GenBank/DDBJ databases">
        <title>Genomic Encyclopedia of Type Strains, Phase IV (KMG-IV): sequencing the most valuable type-strain genomes for metagenomic binning, comparative biology and taxonomic classification.</title>
        <authorList>
            <person name="Goeker M."/>
        </authorList>
    </citation>
    <scope>NUCLEOTIDE SEQUENCE [LARGE SCALE GENOMIC DNA]</scope>
    <source>
        <strain evidence="3 4">DSM 44197</strain>
    </source>
</reference>
<feature type="chain" id="PRO_5039166820" evidence="2">
    <location>
        <begin position="22"/>
        <end position="316"/>
    </location>
</feature>
<evidence type="ECO:0000256" key="1">
    <source>
        <dbReference type="SAM" id="Phobius"/>
    </source>
</evidence>
<keyword evidence="4" id="KW-1185">Reference proteome</keyword>
<protein>
    <submittedName>
        <fullName evidence="3">Uncharacterized protein</fullName>
    </submittedName>
</protein>
<sequence>MRRARRRSLLAGMVAAVSASAVGVSVNIATEHQGSLLAWAAVAACTAVVGAVTATGERAREAGRRRALPRPEDVALDQLTIEITIGAATFRGEAHGRAAVRALADRVAEIGVAADRPPPAGSPPVPLPVALVTRRRAAGSVRRFERAGRAVEGVGALALRMCAEDPPGPRRAALCEAAVLLVDDVCSGGANGGVLVGGLDLGTLRAPDGTGPRARAIVLACHGGADEAHVAALRRSLDRPVAFLGCRGRAPEEHREALYPALLRALSGLGGSGGADADAERLLGALDEGLALARAERPRLDWGRWRTAVLRPGVGR</sequence>
<gene>
    <name evidence="3" type="ORF">HNR61_007098</name>
</gene>
<evidence type="ECO:0000256" key="2">
    <source>
        <dbReference type="SAM" id="SignalP"/>
    </source>
</evidence>
<dbReference type="AlphaFoldDB" id="A0A7W3QQ74"/>
<comment type="caution">
    <text evidence="3">The sequence shown here is derived from an EMBL/GenBank/DDBJ whole genome shotgun (WGS) entry which is preliminary data.</text>
</comment>
<name>A0A7W3QQ74_ACTNM</name>